<reference evidence="1" key="1">
    <citation type="submission" date="2016-12" db="EMBL/GenBank/DDBJ databases">
        <title>The genomes of Aspergillus section Nigri reveals drivers in fungal speciation.</title>
        <authorList>
            <consortium name="DOE Joint Genome Institute"/>
            <person name="Vesth T.C."/>
            <person name="Nybo J."/>
            <person name="Theobald S."/>
            <person name="Brandl J."/>
            <person name="Frisvad J.C."/>
            <person name="Nielsen K.F."/>
            <person name="Lyhne E.K."/>
            <person name="Kogle M.E."/>
            <person name="Kuo A."/>
            <person name="Riley R."/>
            <person name="Clum A."/>
            <person name="Nolan M."/>
            <person name="Lipzen A."/>
            <person name="Salamov A."/>
            <person name="Henrissat B."/>
            <person name="Wiebenga A."/>
            <person name="De Vries R.P."/>
            <person name="Grigoriev I.V."/>
            <person name="Mortensen U.H."/>
            <person name="Andersen M.R."/>
            <person name="Baker S.E."/>
        </authorList>
    </citation>
    <scope>NUCLEOTIDE SEQUENCE [LARGE SCALE GENOMIC DNA]</scope>
    <source>
        <strain evidence="1">CBS 115656</strain>
    </source>
</reference>
<gene>
    <name evidence="1" type="ORF">BO87DRAFT_155060</name>
</gene>
<name>A0A318Y7W3_ASPNB</name>
<dbReference type="GeneID" id="37120657"/>
<sequence>MTGHDLPGWGLYLPSGRSVRLGLLFPTHSRGVQVLFYHHSGLVASSAETCGFCSATGLLVWVWKRLIDFCFLLRFMCFWDIGKKGIYGDAGKTSKS</sequence>
<proteinExistence type="predicted"/>
<dbReference type="AlphaFoldDB" id="A0A318Y7W3"/>
<keyword evidence="2" id="KW-1185">Reference proteome</keyword>
<protein>
    <submittedName>
        <fullName evidence="1">Uncharacterized protein</fullName>
    </submittedName>
</protein>
<organism evidence="1 2">
    <name type="scientific">Aspergillus neoniger (strain CBS 115656)</name>
    <dbReference type="NCBI Taxonomy" id="1448310"/>
    <lineage>
        <taxon>Eukaryota</taxon>
        <taxon>Fungi</taxon>
        <taxon>Dikarya</taxon>
        <taxon>Ascomycota</taxon>
        <taxon>Pezizomycotina</taxon>
        <taxon>Eurotiomycetes</taxon>
        <taxon>Eurotiomycetidae</taxon>
        <taxon>Eurotiales</taxon>
        <taxon>Aspergillaceae</taxon>
        <taxon>Aspergillus</taxon>
        <taxon>Aspergillus subgen. Circumdati</taxon>
    </lineage>
</organism>
<accession>A0A318Y7W3</accession>
<dbReference type="RefSeq" id="XP_025475854.1">
    <property type="nucleotide sequence ID" value="XM_025618201.1"/>
</dbReference>
<evidence type="ECO:0000313" key="1">
    <source>
        <dbReference type="EMBL" id="PYH30376.1"/>
    </source>
</evidence>
<evidence type="ECO:0000313" key="2">
    <source>
        <dbReference type="Proteomes" id="UP000247647"/>
    </source>
</evidence>
<dbReference type="Proteomes" id="UP000247647">
    <property type="component" value="Unassembled WGS sequence"/>
</dbReference>
<dbReference type="EMBL" id="KZ821481">
    <property type="protein sequence ID" value="PYH30376.1"/>
    <property type="molecule type" value="Genomic_DNA"/>
</dbReference>